<dbReference type="Pfam" id="PF09720">
    <property type="entry name" value="Unstab_antitox"/>
    <property type="match status" value="1"/>
</dbReference>
<gene>
    <name evidence="1" type="ORF">DF3PB_2050002</name>
    <name evidence="2" type="ORF">DF3PB_3740005</name>
</gene>
<dbReference type="AlphaFoldDB" id="A0A380THC1"/>
<accession>A0A380THC1</accession>
<dbReference type="EMBL" id="UIDG01000306">
    <property type="protein sequence ID" value="SUS07083.1"/>
    <property type="molecule type" value="Genomic_DNA"/>
</dbReference>
<proteinExistence type="predicted"/>
<evidence type="ECO:0008006" key="3">
    <source>
        <dbReference type="Google" id="ProtNLM"/>
    </source>
</evidence>
<dbReference type="InterPro" id="IPR013406">
    <property type="entry name" value="CHP02574_addiction_mod"/>
</dbReference>
<name>A0A380THC1_9ZZZZ</name>
<evidence type="ECO:0000313" key="1">
    <source>
        <dbReference type="EMBL" id="SUS05707.1"/>
    </source>
</evidence>
<protein>
    <recommendedName>
        <fullName evidence="3">Addiction module component, TIGR02574 family</fullName>
    </recommendedName>
</protein>
<sequence length="77" mass="8743">MTTTLEQIARDALRLTPAQRAELADFLVESLDSTPPDEIQRLWIEEANRRLEQVRSGSVKTIPGEDVLAEARRLAKR</sequence>
<dbReference type="EMBL" id="UIDG01000119">
    <property type="protein sequence ID" value="SUS05707.1"/>
    <property type="molecule type" value="Genomic_DNA"/>
</dbReference>
<evidence type="ECO:0000313" key="2">
    <source>
        <dbReference type="EMBL" id="SUS07083.1"/>
    </source>
</evidence>
<reference evidence="2" key="1">
    <citation type="submission" date="2018-07" db="EMBL/GenBank/DDBJ databases">
        <authorList>
            <person name="Quirk P.G."/>
            <person name="Krulwich T.A."/>
        </authorList>
    </citation>
    <scope>NUCLEOTIDE SEQUENCE</scope>
</reference>
<organism evidence="2">
    <name type="scientific">metagenome</name>
    <dbReference type="NCBI Taxonomy" id="256318"/>
    <lineage>
        <taxon>unclassified sequences</taxon>
        <taxon>metagenomes</taxon>
    </lineage>
</organism>